<organism evidence="2 3">
    <name type="scientific">Candidatus Zambryskibacteria bacterium RIFCSPHIGHO2_12_FULL_38_37</name>
    <dbReference type="NCBI Taxonomy" id="1802751"/>
    <lineage>
        <taxon>Bacteria</taxon>
        <taxon>Candidatus Zambryskiibacteriota</taxon>
    </lineage>
</organism>
<protein>
    <submittedName>
        <fullName evidence="2">Uncharacterized protein</fullName>
    </submittedName>
</protein>
<dbReference type="EMBL" id="MHVU01000039">
    <property type="protein sequence ID" value="OHA97742.1"/>
    <property type="molecule type" value="Genomic_DNA"/>
</dbReference>
<proteinExistence type="predicted"/>
<keyword evidence="1" id="KW-1133">Transmembrane helix</keyword>
<dbReference type="AlphaFoldDB" id="A0A1G2TKN4"/>
<keyword evidence="1" id="KW-0472">Membrane</keyword>
<keyword evidence="1" id="KW-0812">Transmembrane</keyword>
<evidence type="ECO:0000313" key="2">
    <source>
        <dbReference type="EMBL" id="OHA97742.1"/>
    </source>
</evidence>
<evidence type="ECO:0000313" key="3">
    <source>
        <dbReference type="Proteomes" id="UP000178530"/>
    </source>
</evidence>
<accession>A0A1G2TKN4</accession>
<feature type="transmembrane region" description="Helical" evidence="1">
    <location>
        <begin position="15"/>
        <end position="33"/>
    </location>
</feature>
<comment type="caution">
    <text evidence="2">The sequence shown here is derived from an EMBL/GenBank/DDBJ whole genome shotgun (WGS) entry which is preliminary data.</text>
</comment>
<reference evidence="2 3" key="1">
    <citation type="journal article" date="2016" name="Nat. Commun.">
        <title>Thousands of microbial genomes shed light on interconnected biogeochemical processes in an aquifer system.</title>
        <authorList>
            <person name="Anantharaman K."/>
            <person name="Brown C.T."/>
            <person name="Hug L.A."/>
            <person name="Sharon I."/>
            <person name="Castelle C.J."/>
            <person name="Probst A.J."/>
            <person name="Thomas B.C."/>
            <person name="Singh A."/>
            <person name="Wilkins M.J."/>
            <person name="Karaoz U."/>
            <person name="Brodie E.L."/>
            <person name="Williams K.H."/>
            <person name="Hubbard S.S."/>
            <person name="Banfield J.F."/>
        </authorList>
    </citation>
    <scope>NUCLEOTIDE SEQUENCE [LARGE SCALE GENOMIC DNA]</scope>
</reference>
<name>A0A1G2TKN4_9BACT</name>
<evidence type="ECO:0000256" key="1">
    <source>
        <dbReference type="SAM" id="Phobius"/>
    </source>
</evidence>
<sequence length="92" mass="10870">MFAKSHSDMEKLKQYKYIILLAVLLFGFTFYWFQIRPTQIIKGCIKDNPKAFETPRNTDSELFRINNLIENGLIDTDKTGYQKCLREQGLKM</sequence>
<gene>
    <name evidence="2" type="ORF">A3E32_01025</name>
</gene>
<dbReference type="Proteomes" id="UP000178530">
    <property type="component" value="Unassembled WGS sequence"/>
</dbReference>